<accession>A0A9N9J9K6</accession>
<feature type="non-terminal residue" evidence="1">
    <location>
        <position position="1"/>
    </location>
</feature>
<protein>
    <submittedName>
        <fullName evidence="1">12881_t:CDS:1</fullName>
    </submittedName>
</protein>
<dbReference type="EMBL" id="CAJVPQ010027685">
    <property type="protein sequence ID" value="CAG8771622.1"/>
    <property type="molecule type" value="Genomic_DNA"/>
</dbReference>
<gene>
    <name evidence="1" type="ORF">FCALED_LOCUS17572</name>
</gene>
<evidence type="ECO:0000313" key="2">
    <source>
        <dbReference type="Proteomes" id="UP000789570"/>
    </source>
</evidence>
<keyword evidence="2" id="KW-1185">Reference proteome</keyword>
<sequence length="57" mass="6592">VTPAFLFSIVIDREKKTHHNTRCVAQELLNDKKISVDSEMRIDHATSLLLTETYNFT</sequence>
<name>A0A9N9J9K6_9GLOM</name>
<evidence type="ECO:0000313" key="1">
    <source>
        <dbReference type="EMBL" id="CAG8771622.1"/>
    </source>
</evidence>
<feature type="non-terminal residue" evidence="1">
    <location>
        <position position="57"/>
    </location>
</feature>
<dbReference type="AlphaFoldDB" id="A0A9N9J9K6"/>
<reference evidence="1" key="1">
    <citation type="submission" date="2021-06" db="EMBL/GenBank/DDBJ databases">
        <authorList>
            <person name="Kallberg Y."/>
            <person name="Tangrot J."/>
            <person name="Rosling A."/>
        </authorList>
    </citation>
    <scope>NUCLEOTIDE SEQUENCE</scope>
    <source>
        <strain evidence="1">UK204</strain>
    </source>
</reference>
<comment type="caution">
    <text evidence="1">The sequence shown here is derived from an EMBL/GenBank/DDBJ whole genome shotgun (WGS) entry which is preliminary data.</text>
</comment>
<proteinExistence type="predicted"/>
<organism evidence="1 2">
    <name type="scientific">Funneliformis caledonium</name>
    <dbReference type="NCBI Taxonomy" id="1117310"/>
    <lineage>
        <taxon>Eukaryota</taxon>
        <taxon>Fungi</taxon>
        <taxon>Fungi incertae sedis</taxon>
        <taxon>Mucoromycota</taxon>
        <taxon>Glomeromycotina</taxon>
        <taxon>Glomeromycetes</taxon>
        <taxon>Glomerales</taxon>
        <taxon>Glomeraceae</taxon>
        <taxon>Funneliformis</taxon>
    </lineage>
</organism>
<dbReference type="Proteomes" id="UP000789570">
    <property type="component" value="Unassembled WGS sequence"/>
</dbReference>